<accession>A0ABW2L3X9</accession>
<name>A0ABW2L3X9_9BACT</name>
<evidence type="ECO:0008006" key="4">
    <source>
        <dbReference type="Google" id="ProtNLM"/>
    </source>
</evidence>
<feature type="compositionally biased region" description="Basic and acidic residues" evidence="1">
    <location>
        <begin position="1"/>
        <end position="14"/>
    </location>
</feature>
<evidence type="ECO:0000256" key="1">
    <source>
        <dbReference type="SAM" id="MobiDB-lite"/>
    </source>
</evidence>
<reference evidence="3" key="1">
    <citation type="journal article" date="2019" name="Int. J. Syst. Evol. Microbiol.">
        <title>The Global Catalogue of Microorganisms (GCM) 10K type strain sequencing project: providing services to taxonomists for standard genome sequencing and annotation.</title>
        <authorList>
            <consortium name="The Broad Institute Genomics Platform"/>
            <consortium name="The Broad Institute Genome Sequencing Center for Infectious Disease"/>
            <person name="Wu L."/>
            <person name="Ma J."/>
        </authorList>
    </citation>
    <scope>NUCLEOTIDE SEQUENCE [LARGE SCALE GENOMIC DNA]</scope>
    <source>
        <strain evidence="3">CGMCC 4.1467</strain>
    </source>
</reference>
<keyword evidence="3" id="KW-1185">Reference proteome</keyword>
<organism evidence="2 3">
    <name type="scientific">Haloferula chungangensis</name>
    <dbReference type="NCBI Taxonomy" id="1048331"/>
    <lineage>
        <taxon>Bacteria</taxon>
        <taxon>Pseudomonadati</taxon>
        <taxon>Verrucomicrobiota</taxon>
        <taxon>Verrucomicrobiia</taxon>
        <taxon>Verrucomicrobiales</taxon>
        <taxon>Verrucomicrobiaceae</taxon>
        <taxon>Haloferula</taxon>
    </lineage>
</organism>
<feature type="region of interest" description="Disordered" evidence="1">
    <location>
        <begin position="1"/>
        <end position="144"/>
    </location>
</feature>
<feature type="compositionally biased region" description="Low complexity" evidence="1">
    <location>
        <begin position="119"/>
        <end position="144"/>
    </location>
</feature>
<evidence type="ECO:0000313" key="3">
    <source>
        <dbReference type="Proteomes" id="UP001596472"/>
    </source>
</evidence>
<dbReference type="Proteomes" id="UP001596472">
    <property type="component" value="Unassembled WGS sequence"/>
</dbReference>
<dbReference type="RefSeq" id="WP_379710979.1">
    <property type="nucleotide sequence ID" value="NZ_JBHTBS010000003.1"/>
</dbReference>
<comment type="caution">
    <text evidence="2">The sequence shown here is derived from an EMBL/GenBank/DDBJ whole genome shotgun (WGS) entry which is preliminary data.</text>
</comment>
<sequence>MSNDKGIFEPKEGFAFEAPVRSPFAANESDDSPFAAPLEDDSPFAIAGEESATRQKSGPSKVSEKSFEPFASSDSKSPFGYEPPVSGLGKSPFEAAGSSDDSKDSFFAMSGPSKDEPAKQASPESSASAAQASPENSSGSDSSSIRQLEVRAVFGVDRELTESELLQRSRALPGIRHLERIADADVGVIDGLSRVLSKLNFGDGKVQLQCNNAPIDFIREGSVLLAVQTDGRYGPGVRETLIIVARELGRM</sequence>
<proteinExistence type="predicted"/>
<protein>
    <recommendedName>
        <fullName evidence="4">Roadblock/LAMTOR2 domain-containing protein</fullName>
    </recommendedName>
</protein>
<gene>
    <name evidence="2" type="ORF">ACFQY0_07630</name>
</gene>
<evidence type="ECO:0000313" key="2">
    <source>
        <dbReference type="EMBL" id="MFC7337042.1"/>
    </source>
</evidence>
<dbReference type="EMBL" id="JBHTBS010000003">
    <property type="protein sequence ID" value="MFC7337042.1"/>
    <property type="molecule type" value="Genomic_DNA"/>
</dbReference>